<sequence>MKKSETTTVRTSLCRRWKALFCQRKDISWPTYLLICLFGLGSWVAVNGLWVELPVLVKYAPEKWNLPSYLAVIVQLANVGPVIYALGNHFAARKIHEKSAIPFIVFIGALACVLLAYYWNETSSIGGEKHSIFLFILSFCLAIVDCTSSVVFLTFMSVFPSSYMSALFVGETCSGLLPAFVALAQGINSKSTNCSTNATNTSSGQEITGDDGLRFAPEGFFFFLFAIMIVCGVAFLALNYLPVAKRQHVRERRQATTAEHSESITQPLCDESVDYSSVSTSSRSPQDSYMRDRSNSSRIFSWSEVNIIYLLCIQAWINCLSNGVLPSIQAYASEPYGDNTYHLVATLSNIASALTCFIALWFPSSSSKLVTILASVYTVLSSYVLVLASMSPTPPLYGSSLGSFIIIAVSVVSGILISYTKLTISTMMCEHGKKALFWCGIFIQTGSCIGALVMFPLVNILKLFHQAKSC</sequence>
<keyword evidence="7 9" id="KW-1133">Transmembrane helix</keyword>
<evidence type="ECO:0000256" key="9">
    <source>
        <dbReference type="RuleBase" id="RU368035"/>
    </source>
</evidence>
<dbReference type="GO" id="GO:0005886">
    <property type="term" value="C:plasma membrane"/>
    <property type="evidence" value="ECO:0007669"/>
    <property type="project" value="UniProtKB-SubCell"/>
</dbReference>
<reference evidence="10" key="1">
    <citation type="submission" date="2023-01" db="EMBL/GenBank/DDBJ databases">
        <title>Genome assembly of the deep-sea coral Lophelia pertusa.</title>
        <authorList>
            <person name="Herrera S."/>
            <person name="Cordes E."/>
        </authorList>
    </citation>
    <scope>NUCLEOTIDE SEQUENCE</scope>
    <source>
        <strain evidence="10">USNM1676648</strain>
        <tissue evidence="10">Polyp</tissue>
    </source>
</reference>
<feature type="transmembrane region" description="Helical" evidence="9">
    <location>
        <begin position="341"/>
        <end position="362"/>
    </location>
</feature>
<evidence type="ECO:0000256" key="5">
    <source>
        <dbReference type="ARBA" id="ARBA00022475"/>
    </source>
</evidence>
<feature type="transmembrane region" description="Helical" evidence="9">
    <location>
        <begin position="369"/>
        <end position="389"/>
    </location>
</feature>
<feature type="transmembrane region" description="Helical" evidence="9">
    <location>
        <begin position="167"/>
        <end position="187"/>
    </location>
</feature>
<accession>A0A9X0A233</accession>
<evidence type="ECO:0000256" key="4">
    <source>
        <dbReference type="ARBA" id="ARBA00022448"/>
    </source>
</evidence>
<keyword evidence="11" id="KW-1185">Reference proteome</keyword>
<feature type="transmembrane region" description="Helical" evidence="9">
    <location>
        <begin position="66"/>
        <end position="87"/>
    </location>
</feature>
<comment type="catalytic activity">
    <reaction evidence="1 9">
        <text>riboflavin(in) = riboflavin(out)</text>
        <dbReference type="Rhea" id="RHEA:35015"/>
        <dbReference type="ChEBI" id="CHEBI:57986"/>
    </reaction>
</comment>
<evidence type="ECO:0000256" key="6">
    <source>
        <dbReference type="ARBA" id="ARBA00022692"/>
    </source>
</evidence>
<feature type="transmembrane region" description="Helical" evidence="9">
    <location>
        <begin position="99"/>
        <end position="119"/>
    </location>
</feature>
<evidence type="ECO:0000256" key="2">
    <source>
        <dbReference type="ARBA" id="ARBA00004651"/>
    </source>
</evidence>
<feature type="transmembrane region" description="Helical" evidence="9">
    <location>
        <begin position="436"/>
        <end position="458"/>
    </location>
</feature>
<evidence type="ECO:0000313" key="10">
    <source>
        <dbReference type="EMBL" id="KAJ7392046.1"/>
    </source>
</evidence>
<comment type="function">
    <text evidence="9">Plasma membrane transporter mediating the uptake by cells of the water soluble vitamin B2/riboflavin that plays a key role in biochemical oxidation-reduction reactions of the carbohydrate, lipid, and amino acid metabolism.</text>
</comment>
<dbReference type="SUPFAM" id="SSF103473">
    <property type="entry name" value="MFS general substrate transporter"/>
    <property type="match status" value="1"/>
</dbReference>
<evidence type="ECO:0000313" key="11">
    <source>
        <dbReference type="Proteomes" id="UP001163046"/>
    </source>
</evidence>
<comment type="caution">
    <text evidence="10">The sequence shown here is derived from an EMBL/GenBank/DDBJ whole genome shotgun (WGS) entry which is preliminary data.</text>
</comment>
<keyword evidence="5 9" id="KW-1003">Cell membrane</keyword>
<feature type="transmembrane region" description="Helical" evidence="9">
    <location>
        <begin position="220"/>
        <end position="243"/>
    </location>
</feature>
<dbReference type="AlphaFoldDB" id="A0A9X0A233"/>
<keyword evidence="8 9" id="KW-0472">Membrane</keyword>
<name>A0A9X0A233_9CNID</name>
<evidence type="ECO:0000256" key="8">
    <source>
        <dbReference type="ARBA" id="ARBA00023136"/>
    </source>
</evidence>
<dbReference type="PANTHER" id="PTHR12929">
    <property type="entry name" value="SOLUTE CARRIER FAMILY 52"/>
    <property type="match status" value="1"/>
</dbReference>
<comment type="similarity">
    <text evidence="3 9">Belongs to the riboflavin transporter family.</text>
</comment>
<feature type="transmembrane region" description="Helical" evidence="9">
    <location>
        <begin position="299"/>
        <end position="317"/>
    </location>
</feature>
<keyword evidence="4 9" id="KW-0813">Transport</keyword>
<comment type="subcellular location">
    <subcellularLocation>
        <location evidence="2 9">Cell membrane</location>
        <topology evidence="2 9">Multi-pass membrane protein</topology>
    </subcellularLocation>
</comment>
<dbReference type="InterPro" id="IPR009357">
    <property type="entry name" value="Riboflavin_transptr"/>
</dbReference>
<feature type="transmembrane region" description="Helical" evidence="9">
    <location>
        <begin position="131"/>
        <end position="155"/>
    </location>
</feature>
<dbReference type="GO" id="GO:0032217">
    <property type="term" value="F:riboflavin transmembrane transporter activity"/>
    <property type="evidence" value="ECO:0007669"/>
    <property type="project" value="UniProtKB-UniRule"/>
</dbReference>
<evidence type="ECO:0000256" key="3">
    <source>
        <dbReference type="ARBA" id="ARBA00006366"/>
    </source>
</evidence>
<dbReference type="PANTHER" id="PTHR12929:SF10">
    <property type="entry name" value="RIBOFLAVIN TRANSPORTER"/>
    <property type="match status" value="1"/>
</dbReference>
<dbReference type="Proteomes" id="UP001163046">
    <property type="component" value="Unassembled WGS sequence"/>
</dbReference>
<organism evidence="10 11">
    <name type="scientific">Desmophyllum pertusum</name>
    <dbReference type="NCBI Taxonomy" id="174260"/>
    <lineage>
        <taxon>Eukaryota</taxon>
        <taxon>Metazoa</taxon>
        <taxon>Cnidaria</taxon>
        <taxon>Anthozoa</taxon>
        <taxon>Hexacorallia</taxon>
        <taxon>Scleractinia</taxon>
        <taxon>Caryophylliina</taxon>
        <taxon>Caryophylliidae</taxon>
        <taxon>Desmophyllum</taxon>
    </lineage>
</organism>
<evidence type="ECO:0000256" key="1">
    <source>
        <dbReference type="ARBA" id="ARBA00000215"/>
    </source>
</evidence>
<proteinExistence type="inferred from homology"/>
<dbReference type="InterPro" id="IPR036259">
    <property type="entry name" value="MFS_trans_sf"/>
</dbReference>
<dbReference type="EMBL" id="MU825403">
    <property type="protein sequence ID" value="KAJ7392046.1"/>
    <property type="molecule type" value="Genomic_DNA"/>
</dbReference>
<protein>
    <recommendedName>
        <fullName evidence="9">Riboflavin transporter</fullName>
    </recommendedName>
</protein>
<feature type="transmembrane region" description="Helical" evidence="9">
    <location>
        <begin position="401"/>
        <end position="424"/>
    </location>
</feature>
<dbReference type="OrthoDB" id="9995836at2759"/>
<evidence type="ECO:0000256" key="7">
    <source>
        <dbReference type="ARBA" id="ARBA00022989"/>
    </source>
</evidence>
<keyword evidence="6 9" id="KW-0812">Transmembrane</keyword>
<gene>
    <name evidence="10" type="ORF">OS493_014985</name>
</gene>
<feature type="transmembrane region" description="Helical" evidence="9">
    <location>
        <begin position="27"/>
        <end position="46"/>
    </location>
</feature>
<dbReference type="Pfam" id="PF06237">
    <property type="entry name" value="SLC52_ribofla_tr"/>
    <property type="match status" value="1"/>
</dbReference>